<dbReference type="PANTHER" id="PTHR10094:SF25">
    <property type="entry name" value="SCP2 STEROL-BINDING DOMAIN-CONTAINING PROTEIN 1"/>
    <property type="match status" value="1"/>
</dbReference>
<comment type="caution">
    <text evidence="2">The sequence shown here is derived from an EMBL/GenBank/DDBJ whole genome shotgun (WGS) entry which is preliminary data.</text>
</comment>
<dbReference type="InterPro" id="IPR003033">
    <property type="entry name" value="SCP2_sterol-bd_dom"/>
</dbReference>
<dbReference type="InterPro" id="IPR036527">
    <property type="entry name" value="SCP2_sterol-bd_dom_sf"/>
</dbReference>
<gene>
    <name evidence="2" type="ORF">BSL78_22231</name>
</gene>
<dbReference type="Pfam" id="PF02036">
    <property type="entry name" value="SCP2"/>
    <property type="match status" value="1"/>
</dbReference>
<name>A0A2G8JYT1_STIJA</name>
<protein>
    <submittedName>
        <fullName evidence="2">Putative non-specific lipid-transfer protein</fullName>
    </submittedName>
</protein>
<dbReference type="SUPFAM" id="SSF55718">
    <property type="entry name" value="SCP-like"/>
    <property type="match status" value="1"/>
</dbReference>
<sequence>MENIRIRPVEAKSEPFKSEPAFKLIEEALQKDGANYVKKVKGIYSFNVTKGPGGASETWVVDVKNGNGSVERGSKAKADCTFTMTDSDLYDLMTGKLKAQQAFFSGKMKMKGNMGLAMKLQQIMPATPPAKL</sequence>
<reference evidence="2 3" key="1">
    <citation type="journal article" date="2017" name="PLoS Biol.">
        <title>The sea cucumber genome provides insights into morphological evolution and visceral regeneration.</title>
        <authorList>
            <person name="Zhang X."/>
            <person name="Sun L."/>
            <person name="Yuan J."/>
            <person name="Sun Y."/>
            <person name="Gao Y."/>
            <person name="Zhang L."/>
            <person name="Li S."/>
            <person name="Dai H."/>
            <person name="Hamel J.F."/>
            <person name="Liu C."/>
            <person name="Yu Y."/>
            <person name="Liu S."/>
            <person name="Lin W."/>
            <person name="Guo K."/>
            <person name="Jin S."/>
            <person name="Xu P."/>
            <person name="Storey K.B."/>
            <person name="Huan P."/>
            <person name="Zhang T."/>
            <person name="Zhou Y."/>
            <person name="Zhang J."/>
            <person name="Lin C."/>
            <person name="Li X."/>
            <person name="Xing L."/>
            <person name="Huo D."/>
            <person name="Sun M."/>
            <person name="Wang L."/>
            <person name="Mercier A."/>
            <person name="Li F."/>
            <person name="Yang H."/>
            <person name="Xiang J."/>
        </authorList>
    </citation>
    <scope>NUCLEOTIDE SEQUENCE [LARGE SCALE GENOMIC DNA]</scope>
    <source>
        <strain evidence="2">Shaxun</strain>
        <tissue evidence="2">Muscle</tissue>
    </source>
</reference>
<dbReference type="PANTHER" id="PTHR10094">
    <property type="entry name" value="STEROL CARRIER PROTEIN 2 SCP-2 FAMILY PROTEIN"/>
    <property type="match status" value="1"/>
</dbReference>
<dbReference type="STRING" id="307972.A0A2G8JYT1"/>
<dbReference type="FunFam" id="3.30.1050.10:FF:000001">
    <property type="entry name" value="Putative Non-specific lipid-transfer protein"/>
    <property type="match status" value="1"/>
</dbReference>
<evidence type="ECO:0000313" key="2">
    <source>
        <dbReference type="EMBL" id="PIK40917.1"/>
    </source>
</evidence>
<evidence type="ECO:0000259" key="1">
    <source>
        <dbReference type="Pfam" id="PF02036"/>
    </source>
</evidence>
<feature type="domain" description="SCP2" evidence="1">
    <location>
        <begin position="25"/>
        <end position="124"/>
    </location>
</feature>
<proteinExistence type="predicted"/>
<dbReference type="Proteomes" id="UP000230750">
    <property type="component" value="Unassembled WGS sequence"/>
</dbReference>
<dbReference type="EMBL" id="MRZV01001072">
    <property type="protein sequence ID" value="PIK40917.1"/>
    <property type="molecule type" value="Genomic_DNA"/>
</dbReference>
<dbReference type="GO" id="GO:0005829">
    <property type="term" value="C:cytosol"/>
    <property type="evidence" value="ECO:0007669"/>
    <property type="project" value="TreeGrafter"/>
</dbReference>
<dbReference type="AlphaFoldDB" id="A0A2G8JYT1"/>
<organism evidence="2 3">
    <name type="scientific">Stichopus japonicus</name>
    <name type="common">Sea cucumber</name>
    <dbReference type="NCBI Taxonomy" id="307972"/>
    <lineage>
        <taxon>Eukaryota</taxon>
        <taxon>Metazoa</taxon>
        <taxon>Echinodermata</taxon>
        <taxon>Eleutherozoa</taxon>
        <taxon>Echinozoa</taxon>
        <taxon>Holothuroidea</taxon>
        <taxon>Aspidochirotacea</taxon>
        <taxon>Aspidochirotida</taxon>
        <taxon>Stichopodidae</taxon>
        <taxon>Apostichopus</taxon>
    </lineage>
</organism>
<evidence type="ECO:0000313" key="3">
    <source>
        <dbReference type="Proteomes" id="UP000230750"/>
    </source>
</evidence>
<dbReference type="OrthoDB" id="5327538at2759"/>
<dbReference type="Gene3D" id="3.30.1050.10">
    <property type="entry name" value="SCP2 sterol-binding domain"/>
    <property type="match status" value="1"/>
</dbReference>
<accession>A0A2G8JYT1</accession>
<keyword evidence="3" id="KW-1185">Reference proteome</keyword>